<dbReference type="InterPro" id="IPR038404">
    <property type="entry name" value="TRAP_DctP_sf"/>
</dbReference>
<keyword evidence="3" id="KW-0574">Periplasm</keyword>
<comment type="caution">
    <text evidence="5">The sequence shown here is derived from an EMBL/GenBank/DDBJ whole genome shotgun (WGS) entry which is preliminary data.</text>
</comment>
<proteinExistence type="predicted"/>
<evidence type="ECO:0000256" key="2">
    <source>
        <dbReference type="ARBA" id="ARBA00022729"/>
    </source>
</evidence>
<dbReference type="AlphaFoldDB" id="A0A6L6J6W0"/>
<dbReference type="PANTHER" id="PTHR33376">
    <property type="match status" value="1"/>
</dbReference>
<evidence type="ECO:0000256" key="3">
    <source>
        <dbReference type="ARBA" id="ARBA00022764"/>
    </source>
</evidence>
<dbReference type="GO" id="GO:0030288">
    <property type="term" value="C:outer membrane-bounded periplasmic space"/>
    <property type="evidence" value="ECO:0007669"/>
    <property type="project" value="InterPro"/>
</dbReference>
<dbReference type="CDD" id="cd13671">
    <property type="entry name" value="PBP2_TRAP_SBP_like_3"/>
    <property type="match status" value="1"/>
</dbReference>
<dbReference type="InterPro" id="IPR018389">
    <property type="entry name" value="DctP_fam"/>
</dbReference>
<gene>
    <name evidence="5" type="ORF">GL286_06265</name>
</gene>
<dbReference type="PIRSF" id="PIRSF006470">
    <property type="entry name" value="DctB"/>
    <property type="match status" value="1"/>
</dbReference>
<evidence type="ECO:0000313" key="6">
    <source>
        <dbReference type="Proteomes" id="UP000478183"/>
    </source>
</evidence>
<protein>
    <submittedName>
        <fullName evidence="5">DctP family TRAP transporter solute-binding subunit</fullName>
    </submittedName>
</protein>
<dbReference type="Proteomes" id="UP000478183">
    <property type="component" value="Unassembled WGS sequence"/>
</dbReference>
<dbReference type="NCBIfam" id="TIGR00787">
    <property type="entry name" value="dctP"/>
    <property type="match status" value="1"/>
</dbReference>
<dbReference type="Pfam" id="PF03480">
    <property type="entry name" value="DctP"/>
    <property type="match status" value="1"/>
</dbReference>
<dbReference type="NCBIfam" id="NF037995">
    <property type="entry name" value="TRAP_S1"/>
    <property type="match status" value="1"/>
</dbReference>
<organism evidence="5 6">
    <name type="scientific">Paracoccus aestuariivivens</name>
    <dbReference type="NCBI Taxonomy" id="1820333"/>
    <lineage>
        <taxon>Bacteria</taxon>
        <taxon>Pseudomonadati</taxon>
        <taxon>Pseudomonadota</taxon>
        <taxon>Alphaproteobacteria</taxon>
        <taxon>Rhodobacterales</taxon>
        <taxon>Paracoccaceae</taxon>
        <taxon>Paracoccus</taxon>
    </lineage>
</organism>
<dbReference type="GO" id="GO:0030246">
    <property type="term" value="F:carbohydrate binding"/>
    <property type="evidence" value="ECO:0007669"/>
    <property type="project" value="TreeGrafter"/>
</dbReference>
<dbReference type="PANTHER" id="PTHR33376:SF2">
    <property type="entry name" value="DICARBOXYLATE-BINDING PERIPLASMIC PROTEIN"/>
    <property type="match status" value="1"/>
</dbReference>
<reference evidence="5 6" key="1">
    <citation type="submission" date="2019-11" db="EMBL/GenBank/DDBJ databases">
        <authorList>
            <person name="Dong K."/>
        </authorList>
    </citation>
    <scope>NUCLEOTIDE SEQUENCE [LARGE SCALE GENOMIC DNA]</scope>
    <source>
        <strain evidence="5 6">NBRC 111993</strain>
    </source>
</reference>
<name>A0A6L6J6W0_9RHOB</name>
<accession>A0A6L6J6W0</accession>
<sequence length="330" mass="36148">MNMKLTRTLLICGTILAGGASAAFAADCEVQLRSADTHPDGYPTVEAVRWLGTQLKERSQGRICVEVFPASALGEEKDAIEQTQFGVIDMVRASFGPFNNLVPETQIVSLPYIFRSADHMHKVMDGPIGDQIAEGFAKHDLVVLGYYDGGARSFYNSQKPIKEVADLKGMKFRVMQSDVFVDMMSALGANATPMPYGEVYSSIQTGVIDGAENNQPSYDTSGHAEVAKYYTLDEHLIMPEVLAVSKLSWEKLSPEDQALLKEVGQESVPVMRDLWNKKVAESEAAVVKAGAEITRDIDKQPFIDAMAPVYEKYVATPEAKDLVAKIQATE</sequence>
<dbReference type="EMBL" id="WMIE01000002">
    <property type="protein sequence ID" value="MTH77326.1"/>
    <property type="molecule type" value="Genomic_DNA"/>
</dbReference>
<evidence type="ECO:0000256" key="1">
    <source>
        <dbReference type="ARBA" id="ARBA00004418"/>
    </source>
</evidence>
<comment type="subcellular location">
    <subcellularLocation>
        <location evidence="1">Periplasm</location>
    </subcellularLocation>
</comment>
<keyword evidence="6" id="KW-1185">Reference proteome</keyword>
<dbReference type="GO" id="GO:0055085">
    <property type="term" value="P:transmembrane transport"/>
    <property type="evidence" value="ECO:0007669"/>
    <property type="project" value="InterPro"/>
</dbReference>
<evidence type="ECO:0000256" key="4">
    <source>
        <dbReference type="SAM" id="SignalP"/>
    </source>
</evidence>
<dbReference type="InterPro" id="IPR004682">
    <property type="entry name" value="TRAP_DctP"/>
</dbReference>
<keyword evidence="2 4" id="KW-0732">Signal</keyword>
<feature type="signal peptide" evidence="4">
    <location>
        <begin position="1"/>
        <end position="25"/>
    </location>
</feature>
<evidence type="ECO:0000313" key="5">
    <source>
        <dbReference type="EMBL" id="MTH77326.1"/>
    </source>
</evidence>
<dbReference type="Gene3D" id="3.40.190.170">
    <property type="entry name" value="Bacterial extracellular solute-binding protein, family 7"/>
    <property type="match status" value="1"/>
</dbReference>
<feature type="chain" id="PRO_5026794920" evidence="4">
    <location>
        <begin position="26"/>
        <end position="330"/>
    </location>
</feature>
<dbReference type="OrthoDB" id="8673861at2"/>